<keyword evidence="7" id="KW-1185">Reference proteome</keyword>
<dbReference type="Proteomes" id="UP000248553">
    <property type="component" value="Unassembled WGS sequence"/>
</dbReference>
<accession>A0A328BC74</accession>
<dbReference type="PANTHER" id="PTHR11559">
    <property type="entry name" value="CARBOXYLESTERASE"/>
    <property type="match status" value="1"/>
</dbReference>
<evidence type="ECO:0000259" key="5">
    <source>
        <dbReference type="Pfam" id="PF00135"/>
    </source>
</evidence>
<evidence type="ECO:0000256" key="1">
    <source>
        <dbReference type="ARBA" id="ARBA00005964"/>
    </source>
</evidence>
<dbReference type="EC" id="3.1.1.-" evidence="3"/>
<sequence length="452" mass="48061">MTTSDFAQFDAPAGRIIGRRDGAVLRAQGIRYARAARFQPPVPEPPSAAPIPARQPGPACPQAPDQLLAQALGDFWAGARFDEDCLHLSVTTPADRRPAEQLPVLVWIHGGSYVTGAGDLPFYDPARLVAEQRVVVVAVTYRLGLFGFLGQQGGTPPNLGLLDLLEALRWVQRNIAAFGGDAACVTLLGHSSGGDAAAHLLVARGAAGLFRRVILHSAPLGLAPGRAPLTRAMTAAVGALPGAATPADVLAREPQAWRAARRFGLKAGMPFGTQYGAEPLPPEADLDAAWRAAAARVDVLIGTTAEEVRFFAVIDPKFRWLGRVPLLGRPAVRLLVEQVSRRIYGAPADAFARRHAAAGGRAYRFTLTYQAPGSAFGAAHTVDLPFLLGTEATWARVPLLGRADWAEIDRAGRQLRQLWVEFARRGQLPEQATIPGVLALHRVRPATGAAPG</sequence>
<dbReference type="Gene3D" id="3.40.50.1820">
    <property type="entry name" value="alpha/beta hydrolase"/>
    <property type="match status" value="1"/>
</dbReference>
<protein>
    <recommendedName>
        <fullName evidence="3">Carboxylic ester hydrolase</fullName>
        <ecNumber evidence="3">3.1.1.-</ecNumber>
    </recommendedName>
</protein>
<name>A0A328BC74_9BACT</name>
<dbReference type="InterPro" id="IPR019826">
    <property type="entry name" value="Carboxylesterase_B_AS"/>
</dbReference>
<evidence type="ECO:0000313" key="6">
    <source>
        <dbReference type="EMBL" id="RAK65110.1"/>
    </source>
</evidence>
<dbReference type="RefSeq" id="WP_111479195.1">
    <property type="nucleotide sequence ID" value="NZ_QHKM01000005.1"/>
</dbReference>
<comment type="caution">
    <text evidence="6">The sequence shown here is derived from an EMBL/GenBank/DDBJ whole genome shotgun (WGS) entry which is preliminary data.</text>
</comment>
<dbReference type="InterPro" id="IPR050309">
    <property type="entry name" value="Type-B_Carboxylest/Lipase"/>
</dbReference>
<keyword evidence="2 3" id="KW-0378">Hydrolase</keyword>
<comment type="similarity">
    <text evidence="1 3">Belongs to the type-B carboxylesterase/lipase family.</text>
</comment>
<dbReference type="InterPro" id="IPR002018">
    <property type="entry name" value="CarbesteraseB"/>
</dbReference>
<dbReference type="InterPro" id="IPR029058">
    <property type="entry name" value="AB_hydrolase_fold"/>
</dbReference>
<dbReference type="EMBL" id="QHKM01000005">
    <property type="protein sequence ID" value="RAK65110.1"/>
    <property type="molecule type" value="Genomic_DNA"/>
</dbReference>
<evidence type="ECO:0000256" key="4">
    <source>
        <dbReference type="SAM" id="MobiDB-lite"/>
    </source>
</evidence>
<dbReference type="PROSITE" id="PS00122">
    <property type="entry name" value="CARBOXYLESTERASE_B_1"/>
    <property type="match status" value="1"/>
</dbReference>
<dbReference type="Pfam" id="PF00135">
    <property type="entry name" value="COesterase"/>
    <property type="match status" value="1"/>
</dbReference>
<dbReference type="GO" id="GO:0016787">
    <property type="term" value="F:hydrolase activity"/>
    <property type="evidence" value="ECO:0007669"/>
    <property type="project" value="UniProtKB-KW"/>
</dbReference>
<proteinExistence type="inferred from homology"/>
<feature type="domain" description="Carboxylesterase type B" evidence="5">
    <location>
        <begin position="11"/>
        <end position="314"/>
    </location>
</feature>
<gene>
    <name evidence="6" type="ORF">DLM85_16340</name>
</gene>
<evidence type="ECO:0000313" key="7">
    <source>
        <dbReference type="Proteomes" id="UP000248553"/>
    </source>
</evidence>
<dbReference type="AlphaFoldDB" id="A0A328BC74"/>
<dbReference type="OrthoDB" id="9775851at2"/>
<feature type="compositionally biased region" description="Pro residues" evidence="4">
    <location>
        <begin position="40"/>
        <end position="61"/>
    </location>
</feature>
<organism evidence="6 7">
    <name type="scientific">Hymenobacter edaphi</name>
    <dbReference type="NCBI Taxonomy" id="2211146"/>
    <lineage>
        <taxon>Bacteria</taxon>
        <taxon>Pseudomonadati</taxon>
        <taxon>Bacteroidota</taxon>
        <taxon>Cytophagia</taxon>
        <taxon>Cytophagales</taxon>
        <taxon>Hymenobacteraceae</taxon>
        <taxon>Hymenobacter</taxon>
    </lineage>
</organism>
<evidence type="ECO:0000256" key="3">
    <source>
        <dbReference type="RuleBase" id="RU361235"/>
    </source>
</evidence>
<feature type="region of interest" description="Disordered" evidence="4">
    <location>
        <begin position="39"/>
        <end position="63"/>
    </location>
</feature>
<dbReference type="SUPFAM" id="SSF53474">
    <property type="entry name" value="alpha/beta-Hydrolases"/>
    <property type="match status" value="1"/>
</dbReference>
<evidence type="ECO:0000256" key="2">
    <source>
        <dbReference type="ARBA" id="ARBA00022801"/>
    </source>
</evidence>
<reference evidence="7" key="1">
    <citation type="submission" date="2018-05" db="EMBL/GenBank/DDBJ databases">
        <authorList>
            <person name="Nie L."/>
        </authorList>
    </citation>
    <scope>NUCLEOTIDE SEQUENCE [LARGE SCALE GENOMIC DNA]</scope>
    <source>
        <strain evidence="7">NL</strain>
    </source>
</reference>